<proteinExistence type="predicted"/>
<accession>A0A1F6MGB0</accession>
<gene>
    <name evidence="2" type="ORF">A3C90_04245</name>
</gene>
<evidence type="ECO:0000256" key="1">
    <source>
        <dbReference type="SAM" id="Phobius"/>
    </source>
</evidence>
<feature type="transmembrane region" description="Helical" evidence="1">
    <location>
        <begin position="68"/>
        <end position="89"/>
    </location>
</feature>
<comment type="caution">
    <text evidence="2">The sequence shown here is derived from an EMBL/GenBank/DDBJ whole genome shotgun (WGS) entry which is preliminary data.</text>
</comment>
<feature type="transmembrane region" description="Helical" evidence="1">
    <location>
        <begin position="5"/>
        <end position="26"/>
    </location>
</feature>
<keyword evidence="1" id="KW-0472">Membrane</keyword>
<reference evidence="2 3" key="1">
    <citation type="journal article" date="2016" name="Nat. Commun.">
        <title>Thousands of microbial genomes shed light on interconnected biogeochemical processes in an aquifer system.</title>
        <authorList>
            <person name="Anantharaman K."/>
            <person name="Brown C.T."/>
            <person name="Hug L.A."/>
            <person name="Sharon I."/>
            <person name="Castelle C.J."/>
            <person name="Probst A.J."/>
            <person name="Thomas B.C."/>
            <person name="Singh A."/>
            <person name="Wilkins M.J."/>
            <person name="Karaoz U."/>
            <person name="Brodie E.L."/>
            <person name="Williams K.H."/>
            <person name="Hubbard S.S."/>
            <person name="Banfield J.F."/>
        </authorList>
    </citation>
    <scope>NUCLEOTIDE SEQUENCE [LARGE SCALE GENOMIC DNA]</scope>
</reference>
<evidence type="ECO:0000313" key="2">
    <source>
        <dbReference type="EMBL" id="OGH70590.1"/>
    </source>
</evidence>
<dbReference type="Pfam" id="PF09997">
    <property type="entry name" value="DUF2238"/>
    <property type="match status" value="1"/>
</dbReference>
<dbReference type="AlphaFoldDB" id="A0A1F6MGB0"/>
<dbReference type="STRING" id="1798683.A3C90_04245"/>
<dbReference type="Proteomes" id="UP000177457">
    <property type="component" value="Unassembled WGS sequence"/>
</dbReference>
<keyword evidence="1" id="KW-1133">Transmembrane helix</keyword>
<organism evidence="2 3">
    <name type="scientific">Candidatus Magasanikbacteria bacterium RIFCSPHIGHO2_02_FULL_51_14</name>
    <dbReference type="NCBI Taxonomy" id="1798683"/>
    <lineage>
        <taxon>Bacteria</taxon>
        <taxon>Candidatus Magasanikiibacteriota</taxon>
    </lineage>
</organism>
<name>A0A1F6MGB0_9BACT</name>
<sequence length="136" mass="15256">MSFNILLVISPMIAVYALNIFLYTAFGLTEELWFSMPMHALGGFVTAWSAANVYGLVKEKNRLSIKPFFLFVFFLIGTTAIIGILWEVYEFISDVIAPFAVELTLADTLTDLLMDMLGGAVFALSLGKRWQRNRST</sequence>
<dbReference type="InterPro" id="IPR014509">
    <property type="entry name" value="YjdF-like"/>
</dbReference>
<feature type="transmembrane region" description="Helical" evidence="1">
    <location>
        <begin position="109"/>
        <end position="127"/>
    </location>
</feature>
<evidence type="ECO:0008006" key="4">
    <source>
        <dbReference type="Google" id="ProtNLM"/>
    </source>
</evidence>
<feature type="transmembrane region" description="Helical" evidence="1">
    <location>
        <begin position="32"/>
        <end position="56"/>
    </location>
</feature>
<evidence type="ECO:0000313" key="3">
    <source>
        <dbReference type="Proteomes" id="UP000177457"/>
    </source>
</evidence>
<keyword evidence="1" id="KW-0812">Transmembrane</keyword>
<protein>
    <recommendedName>
        <fullName evidence="4">VanZ-like domain-containing protein</fullName>
    </recommendedName>
</protein>
<dbReference type="EMBL" id="MFQE01000044">
    <property type="protein sequence ID" value="OGH70590.1"/>
    <property type="molecule type" value="Genomic_DNA"/>
</dbReference>